<feature type="region of interest" description="Disordered" evidence="1">
    <location>
        <begin position="695"/>
        <end position="722"/>
    </location>
</feature>
<evidence type="ECO:0000313" key="2">
    <source>
        <dbReference type="EMBL" id="KAF8703706.1"/>
    </source>
</evidence>
<reference evidence="2" key="1">
    <citation type="submission" date="2020-07" db="EMBL/GenBank/DDBJ databases">
        <title>Genome sequence and genetic diversity analysis of an under-domesticated orphan crop, white fonio (Digitaria exilis).</title>
        <authorList>
            <person name="Bennetzen J.L."/>
            <person name="Chen S."/>
            <person name="Ma X."/>
            <person name="Wang X."/>
            <person name="Yssel A.E.J."/>
            <person name="Chaluvadi S.R."/>
            <person name="Johnson M."/>
            <person name="Gangashetty P."/>
            <person name="Hamidou F."/>
            <person name="Sanogo M.D."/>
            <person name="Zwaenepoel A."/>
            <person name="Wallace J."/>
            <person name="Van De Peer Y."/>
            <person name="Van Deynze A."/>
        </authorList>
    </citation>
    <scope>NUCLEOTIDE SEQUENCE</scope>
    <source>
        <tissue evidence="2">Leaves</tissue>
    </source>
</reference>
<gene>
    <name evidence="2" type="ORF">HU200_031788</name>
</gene>
<comment type="caution">
    <text evidence="2">The sequence shown here is derived from an EMBL/GenBank/DDBJ whole genome shotgun (WGS) entry which is preliminary data.</text>
</comment>
<name>A0A835EM10_9POAL</name>
<proteinExistence type="predicted"/>
<feature type="compositionally biased region" description="Polar residues" evidence="1">
    <location>
        <begin position="178"/>
        <end position="192"/>
    </location>
</feature>
<sequence>MRAWLVSALRLFGRSGSAPLFLVKSKPRTPTSGEAISSGVRLSLYLSDAETTSGYPARRSRPACRHARARICWVLAAASARVRVRLDRRDRHRFSPTPDFWRIGFHRNRVHEKIAFEAGVDTGAQHEGVGLLLHVGSPSKSIWWTNWILSYSCKGRQRGMAQITGRDGGSAPARAERQSSPTSTSSALRTPSSVVGRTNSVLPVVRFSCHQALVVPRHEGAPCRRHDIRVKSSLGGGGGGGTAVQHAGLEEALHASSWGRGGAAMVAGLETISEAEKRRGMPSLVRQRRGRESLALATIEGEGRFGVPRLYIPDPPAARMANLRRQRQEQPRALVQDLGEAEPAAAGRCLPEGCDANTTIIRSFPREQTKPSLGKTLDLVATTTPTTWYATSKDATVALAKPPNITAHSYCQDMTDHVTTKQPKGGPDNIEQHRNKDERERHQAEAAAMECRRSERRTRPRGHGSMSDSKPRANDPLQQQNTMRGVLPSQDPPCCRIPRSRDPENRGGRCRQHSFLGDAEAYRCCGLKVLSRMSLPQPADKEGAVSVDGHAAEAARAGAVPRGHGGDSVPGDESTPRASSSCEHEAPVGRRRSGPTAAMVAASCGNEAPAPPLGEEEPSPLPEGRPHGFTSGPTLPQGVRERHRQAITSPRLAGCGNFPGRSTVATPANTMAHPGRLSPMGHDSPAQRINSRHETQAPLRAHQRPKLSPETPTGDSGRKAAIGGASASVREDIGLATGAAAALPSLLPRGLPAAGSSRGEAREGAEDLGRRPLLRRCCRGVRKGEIRKAPPLYNYNPSLSTATSTGGVVSTALAAPRRRACRVDLAGKQSAIRIHDHFHQSTQGIDAAAHLSVGLFGTLLHATAGKTKIRDMDDRMYIRSGGRSSFLSRYAVLGQRAKKDSGRSAASSIHDYRVQGDQLDRSPPIHQSPCRKIGAVLSTSGADSLARTCDANTWTCINMGFDESPTVATCTRMRIPSRPPTRRVRAIVPGLGWGNLAVSVGRGSVTPPNDSAGFGARGHATPVHLQHELANTLERVVIATYNSAELVLVPLPSTRQRATATSLSDPWWPGASSCAGSSPSHGLTGAQQVNTPGWRAAAVLASKPLPQAGERRAVRSDKEDTTRGVAPCLLSRLLGPLPSQNRISPPHPLVTAPLFTRHRLPSAAARRTRTTRGGVTSGGSSRSNDSSNMATCPTGRRRC</sequence>
<dbReference type="EMBL" id="JACEFO010001777">
    <property type="protein sequence ID" value="KAF8703706.1"/>
    <property type="molecule type" value="Genomic_DNA"/>
</dbReference>
<evidence type="ECO:0000313" key="3">
    <source>
        <dbReference type="Proteomes" id="UP000636709"/>
    </source>
</evidence>
<accession>A0A835EM10</accession>
<feature type="region of interest" description="Disordered" evidence="1">
    <location>
        <begin position="417"/>
        <end position="511"/>
    </location>
</feature>
<feature type="compositionally biased region" description="Basic and acidic residues" evidence="1">
    <location>
        <begin position="430"/>
        <end position="444"/>
    </location>
</feature>
<feature type="compositionally biased region" description="Basic residues" evidence="1">
    <location>
        <begin position="1160"/>
        <end position="1170"/>
    </location>
</feature>
<feature type="region of interest" description="Disordered" evidence="1">
    <location>
        <begin position="537"/>
        <end position="644"/>
    </location>
</feature>
<organism evidence="2 3">
    <name type="scientific">Digitaria exilis</name>
    <dbReference type="NCBI Taxonomy" id="1010633"/>
    <lineage>
        <taxon>Eukaryota</taxon>
        <taxon>Viridiplantae</taxon>
        <taxon>Streptophyta</taxon>
        <taxon>Embryophyta</taxon>
        <taxon>Tracheophyta</taxon>
        <taxon>Spermatophyta</taxon>
        <taxon>Magnoliopsida</taxon>
        <taxon>Liliopsida</taxon>
        <taxon>Poales</taxon>
        <taxon>Poaceae</taxon>
        <taxon>PACMAD clade</taxon>
        <taxon>Panicoideae</taxon>
        <taxon>Panicodae</taxon>
        <taxon>Paniceae</taxon>
        <taxon>Anthephorinae</taxon>
        <taxon>Digitaria</taxon>
    </lineage>
</organism>
<evidence type="ECO:0000256" key="1">
    <source>
        <dbReference type="SAM" id="MobiDB-lite"/>
    </source>
</evidence>
<protein>
    <submittedName>
        <fullName evidence="2">Uncharacterized protein</fullName>
    </submittedName>
</protein>
<feature type="compositionally biased region" description="Low complexity" evidence="1">
    <location>
        <begin position="1171"/>
        <end position="1188"/>
    </location>
</feature>
<dbReference type="Proteomes" id="UP000636709">
    <property type="component" value="Unassembled WGS sequence"/>
</dbReference>
<keyword evidence="3" id="KW-1185">Reference proteome</keyword>
<dbReference type="AlphaFoldDB" id="A0A835EM10"/>
<feature type="region of interest" description="Disordered" evidence="1">
    <location>
        <begin position="1160"/>
        <end position="1199"/>
    </location>
</feature>
<feature type="region of interest" description="Disordered" evidence="1">
    <location>
        <begin position="160"/>
        <end position="192"/>
    </location>
</feature>